<dbReference type="EMBL" id="JBBNAE010000006">
    <property type="protein sequence ID" value="KAK9117131.1"/>
    <property type="molecule type" value="Genomic_DNA"/>
</dbReference>
<evidence type="ECO:0000313" key="2">
    <source>
        <dbReference type="EMBL" id="KAK9117131.1"/>
    </source>
</evidence>
<proteinExistence type="predicted"/>
<dbReference type="InterPro" id="IPR044680">
    <property type="entry name" value="EX1/2"/>
</dbReference>
<name>A0AAP0NUL6_9MAGN</name>
<dbReference type="GO" id="GO:0010343">
    <property type="term" value="P:singlet oxygen-mediated programmed cell death"/>
    <property type="evidence" value="ECO:0007669"/>
    <property type="project" value="InterPro"/>
</dbReference>
<feature type="compositionally biased region" description="Low complexity" evidence="1">
    <location>
        <begin position="1"/>
        <end position="19"/>
    </location>
</feature>
<keyword evidence="3" id="KW-1185">Reference proteome</keyword>
<dbReference type="AlphaFoldDB" id="A0AAP0NUL6"/>
<dbReference type="PANTHER" id="PTHR33917:SF2">
    <property type="entry name" value="PROTEIN EXECUTER 2, CHLOROPLASTIC"/>
    <property type="match status" value="1"/>
</dbReference>
<accession>A0AAP0NUL6</accession>
<evidence type="ECO:0000256" key="1">
    <source>
        <dbReference type="SAM" id="MobiDB-lite"/>
    </source>
</evidence>
<organism evidence="2 3">
    <name type="scientific">Stephania japonica</name>
    <dbReference type="NCBI Taxonomy" id="461633"/>
    <lineage>
        <taxon>Eukaryota</taxon>
        <taxon>Viridiplantae</taxon>
        <taxon>Streptophyta</taxon>
        <taxon>Embryophyta</taxon>
        <taxon>Tracheophyta</taxon>
        <taxon>Spermatophyta</taxon>
        <taxon>Magnoliopsida</taxon>
        <taxon>Ranunculales</taxon>
        <taxon>Menispermaceae</taxon>
        <taxon>Menispermoideae</taxon>
        <taxon>Cissampelideae</taxon>
        <taxon>Stephania</taxon>
    </lineage>
</organism>
<dbReference type="Pfam" id="PF12014">
    <property type="entry name" value="Cyclin_D1_bind"/>
    <property type="match status" value="1"/>
</dbReference>
<feature type="compositionally biased region" description="Polar residues" evidence="1">
    <location>
        <begin position="20"/>
        <end position="39"/>
    </location>
</feature>
<dbReference type="GO" id="GO:0042651">
    <property type="term" value="C:thylakoid membrane"/>
    <property type="evidence" value="ECO:0007669"/>
    <property type="project" value="TreeGrafter"/>
</dbReference>
<dbReference type="PANTHER" id="PTHR33917">
    <property type="entry name" value="PROTEIN EXECUTER 1, CHLOROPLASTIC"/>
    <property type="match status" value="1"/>
</dbReference>
<feature type="region of interest" description="Disordered" evidence="1">
    <location>
        <begin position="1"/>
        <end position="39"/>
    </location>
</feature>
<evidence type="ECO:0000313" key="3">
    <source>
        <dbReference type="Proteomes" id="UP001417504"/>
    </source>
</evidence>
<feature type="compositionally biased region" description="Basic and acidic residues" evidence="1">
    <location>
        <begin position="266"/>
        <end position="285"/>
    </location>
</feature>
<reference evidence="2 3" key="1">
    <citation type="submission" date="2024-01" db="EMBL/GenBank/DDBJ databases">
        <title>Genome assemblies of Stephania.</title>
        <authorList>
            <person name="Yang L."/>
        </authorList>
    </citation>
    <scope>NUCLEOTIDE SEQUENCE [LARGE SCALE GENOMIC DNA]</scope>
    <source>
        <strain evidence="2">QJT</strain>
        <tissue evidence="2">Leaf</tissue>
    </source>
</reference>
<feature type="region of interest" description="Disordered" evidence="1">
    <location>
        <begin position="253"/>
        <end position="290"/>
    </location>
</feature>
<sequence length="643" mass="70599">MAVATSSSSWGARASPSPATQQSRSSAQKQRNSNLRFPNHALQTSSISKTYNGNSSSSSNSSFCCRCSNSISSSSSSAINWDWNRWSRHFSEIEQAENYASVLKFQLEDAIENEDFEEAAKLKTAIAEASSKDAVAGIMSQLKIAVKEERYHDASRLCKVTGSGLVGWWVGCSKGSDDPFGKIVKIDPCVGRFVARSYTPRQLVTATPGTTLFEIYVVKEADGAYVMQVVFLDRANGNSAGTSLATLKLAEKPIHNPGNISGGENPRNEENVEERREKSESDKDVTNAVDSSEEGIKNVINFLKAKIPGLKVKVMKVNVSQEVMDDVDSIEQLVQDDDEKTSLIENSESTTQDDGQNEDTQLGQGANTMNENANMPTKLFIGGLLHNKEDTSLSDDYMHFPAEIKNMERDHFLLNIPKEEKDTDFGDSVTKVKVTAMATQGVSELMPPDVAKAFWGVDKIPSKVAKDVQEIVRLAAVHKRNKLAGTTSFSRITTSQDDLDPFDGLYVGAFGPFGAEVVQLRRKFGNWHDVGEPENHSDVEFFEYVEAIKLTGISVTFRAKIGKGNRIANHGKYPDDMGVVGSYKGQGRVADIGFRNPRWVSGELLRLSGKGMWPYVGGADLGLLYNVPEKSFLVLLIRVKLPE</sequence>
<gene>
    <name evidence="2" type="ORF">Sjap_016078</name>
</gene>
<comment type="caution">
    <text evidence="2">The sequence shown here is derived from an EMBL/GenBank/DDBJ whole genome shotgun (WGS) entry which is preliminary data.</text>
</comment>
<feature type="region of interest" description="Disordered" evidence="1">
    <location>
        <begin position="346"/>
        <end position="371"/>
    </location>
</feature>
<dbReference type="Proteomes" id="UP001417504">
    <property type="component" value="Unassembled WGS sequence"/>
</dbReference>
<protein>
    <submittedName>
        <fullName evidence="2">Uncharacterized protein</fullName>
    </submittedName>
</protein>